<feature type="compositionally biased region" description="Basic and acidic residues" evidence="8">
    <location>
        <begin position="520"/>
        <end position="529"/>
    </location>
</feature>
<dbReference type="GO" id="GO:0008270">
    <property type="term" value="F:zinc ion binding"/>
    <property type="evidence" value="ECO:0007669"/>
    <property type="project" value="UniProtKB-KW"/>
</dbReference>
<dbReference type="SMART" id="SM00249">
    <property type="entry name" value="PHD"/>
    <property type="match status" value="1"/>
</dbReference>
<feature type="compositionally biased region" description="Polar residues" evidence="8">
    <location>
        <begin position="12"/>
        <end position="22"/>
    </location>
</feature>
<evidence type="ECO:0000256" key="1">
    <source>
        <dbReference type="ARBA" id="ARBA00022723"/>
    </source>
</evidence>
<dbReference type="CDD" id="cd05508">
    <property type="entry name" value="Bromo_RACK7"/>
    <property type="match status" value="1"/>
</dbReference>
<feature type="domain" description="GATA-type" evidence="11">
    <location>
        <begin position="583"/>
        <end position="615"/>
    </location>
</feature>
<dbReference type="Gene3D" id="1.20.920.10">
    <property type="entry name" value="Bromodomain-like"/>
    <property type="match status" value="1"/>
</dbReference>
<feature type="compositionally biased region" description="Basic and acidic residues" evidence="8">
    <location>
        <begin position="665"/>
        <end position="674"/>
    </location>
</feature>
<dbReference type="SMART" id="SM00293">
    <property type="entry name" value="PWWP"/>
    <property type="match status" value="1"/>
</dbReference>
<feature type="compositionally biased region" description="Polar residues" evidence="8">
    <location>
        <begin position="509"/>
        <end position="519"/>
    </location>
</feature>
<feature type="compositionally biased region" description="Low complexity" evidence="8">
    <location>
        <begin position="23"/>
        <end position="38"/>
    </location>
</feature>
<dbReference type="AlphaFoldDB" id="A0A1B6LK14"/>
<feature type="region of interest" description="Disordered" evidence="8">
    <location>
        <begin position="542"/>
        <end position="566"/>
    </location>
</feature>
<feature type="domain" description="PWWP" evidence="12">
    <location>
        <begin position="359"/>
        <end position="410"/>
    </location>
</feature>
<evidence type="ECO:0000259" key="12">
    <source>
        <dbReference type="PROSITE" id="PS50812"/>
    </source>
</evidence>
<dbReference type="Pfam" id="PF00439">
    <property type="entry name" value="Bromodomain"/>
    <property type="match status" value="1"/>
</dbReference>
<dbReference type="InterPro" id="IPR001965">
    <property type="entry name" value="Znf_PHD"/>
</dbReference>
<evidence type="ECO:0000259" key="11">
    <source>
        <dbReference type="PROSITE" id="PS50114"/>
    </source>
</evidence>
<dbReference type="PROSITE" id="PS01359">
    <property type="entry name" value="ZF_PHD_1"/>
    <property type="match status" value="1"/>
</dbReference>
<evidence type="ECO:0008006" key="14">
    <source>
        <dbReference type="Google" id="ProtNLM"/>
    </source>
</evidence>
<dbReference type="SMART" id="SM00297">
    <property type="entry name" value="BROMO"/>
    <property type="match status" value="1"/>
</dbReference>
<dbReference type="CDD" id="cd15538">
    <property type="entry name" value="PHD_PRKCBP1"/>
    <property type="match status" value="1"/>
</dbReference>
<dbReference type="InterPro" id="IPR013083">
    <property type="entry name" value="Znf_RING/FYVE/PHD"/>
</dbReference>
<feature type="non-terminal residue" evidence="13">
    <location>
        <position position="851"/>
    </location>
</feature>
<dbReference type="InterPro" id="IPR036427">
    <property type="entry name" value="Bromodomain-like_sf"/>
</dbReference>
<evidence type="ECO:0000256" key="7">
    <source>
        <dbReference type="PROSITE-ProRule" id="PRU00094"/>
    </source>
</evidence>
<feature type="region of interest" description="Disordered" evidence="8">
    <location>
        <begin position="490"/>
        <end position="529"/>
    </location>
</feature>
<keyword evidence="1" id="KW-0479">Metal-binding</keyword>
<dbReference type="InterPro" id="IPR011011">
    <property type="entry name" value="Znf_FYVE_PHD"/>
</dbReference>
<dbReference type="GO" id="GO:0003714">
    <property type="term" value="F:transcription corepressor activity"/>
    <property type="evidence" value="ECO:0007669"/>
    <property type="project" value="TreeGrafter"/>
</dbReference>
<keyword evidence="5 6" id="KW-0103">Bromodomain</keyword>
<dbReference type="GO" id="GO:0043565">
    <property type="term" value="F:sequence-specific DNA binding"/>
    <property type="evidence" value="ECO:0007669"/>
    <property type="project" value="InterPro"/>
</dbReference>
<organism evidence="13">
    <name type="scientific">Graphocephala atropunctata</name>
    <dbReference type="NCBI Taxonomy" id="36148"/>
    <lineage>
        <taxon>Eukaryota</taxon>
        <taxon>Metazoa</taxon>
        <taxon>Ecdysozoa</taxon>
        <taxon>Arthropoda</taxon>
        <taxon>Hexapoda</taxon>
        <taxon>Insecta</taxon>
        <taxon>Pterygota</taxon>
        <taxon>Neoptera</taxon>
        <taxon>Paraneoptera</taxon>
        <taxon>Hemiptera</taxon>
        <taxon>Auchenorrhyncha</taxon>
        <taxon>Membracoidea</taxon>
        <taxon>Cicadellidae</taxon>
        <taxon>Cicadellinae</taxon>
        <taxon>Cicadellini</taxon>
        <taxon>Graphocephala</taxon>
    </lineage>
</organism>
<feature type="domain" description="Bromo" evidence="9">
    <location>
        <begin position="246"/>
        <end position="316"/>
    </location>
</feature>
<keyword evidence="4" id="KW-0007">Acetylation</keyword>
<feature type="compositionally biased region" description="Low complexity" evidence="8">
    <location>
        <begin position="713"/>
        <end position="722"/>
    </location>
</feature>
<proteinExistence type="predicted"/>
<protein>
    <recommendedName>
        <fullName evidence="14">Protein kinase C-binding protein 1</fullName>
    </recommendedName>
</protein>
<evidence type="ECO:0000313" key="13">
    <source>
        <dbReference type="EMBL" id="JAT24035.1"/>
    </source>
</evidence>
<dbReference type="InterPro" id="IPR037967">
    <property type="entry name" value="ZMYND8_Bromo_dom"/>
</dbReference>
<feature type="domain" description="GATA-type" evidence="11">
    <location>
        <begin position="626"/>
        <end position="656"/>
    </location>
</feature>
<dbReference type="Pfam" id="PF00855">
    <property type="entry name" value="PWWP"/>
    <property type="match status" value="1"/>
</dbReference>
<reference evidence="13" key="1">
    <citation type="submission" date="2015-11" db="EMBL/GenBank/DDBJ databases">
        <title>De novo transcriptome assembly of four potential Pierce s Disease insect vectors from Arizona vineyards.</title>
        <authorList>
            <person name="Tassone E.E."/>
        </authorList>
    </citation>
    <scope>NUCLEOTIDE SEQUENCE</scope>
</reference>
<dbReference type="PROSITE" id="PS50014">
    <property type="entry name" value="BROMODOMAIN_2"/>
    <property type="match status" value="1"/>
</dbReference>
<dbReference type="Gene3D" id="2.30.30.140">
    <property type="match status" value="1"/>
</dbReference>
<dbReference type="InterPro" id="IPR019786">
    <property type="entry name" value="Zinc_finger_PHD-type_CS"/>
</dbReference>
<feature type="compositionally biased region" description="Polar residues" evidence="8">
    <location>
        <begin position="48"/>
        <end position="74"/>
    </location>
</feature>
<dbReference type="PROSITE" id="PS00633">
    <property type="entry name" value="BROMODOMAIN_1"/>
    <property type="match status" value="1"/>
</dbReference>
<gene>
    <name evidence="13" type="ORF">g.28756</name>
</gene>
<feature type="compositionally biased region" description="Acidic residues" evidence="8">
    <location>
        <begin position="542"/>
        <end position="555"/>
    </location>
</feature>
<dbReference type="GO" id="GO:0005634">
    <property type="term" value="C:nucleus"/>
    <property type="evidence" value="ECO:0007669"/>
    <property type="project" value="TreeGrafter"/>
</dbReference>
<evidence type="ECO:0000256" key="4">
    <source>
        <dbReference type="ARBA" id="ARBA00022990"/>
    </source>
</evidence>
<name>A0A1B6LK14_9HEMI</name>
<dbReference type="PRINTS" id="PR00503">
    <property type="entry name" value="BROMODOMAIN"/>
</dbReference>
<dbReference type="InterPro" id="IPR001487">
    <property type="entry name" value="Bromodomain"/>
</dbReference>
<dbReference type="PROSITE" id="PS50114">
    <property type="entry name" value="GATA_ZN_FINGER_2"/>
    <property type="match status" value="2"/>
</dbReference>
<evidence type="ECO:0000259" key="10">
    <source>
        <dbReference type="PROSITE" id="PS50016"/>
    </source>
</evidence>
<keyword evidence="2 7" id="KW-0863">Zinc-finger</keyword>
<evidence type="ECO:0000256" key="2">
    <source>
        <dbReference type="ARBA" id="ARBA00022771"/>
    </source>
</evidence>
<feature type="compositionally biased region" description="Basic and acidic residues" evidence="8">
    <location>
        <begin position="86"/>
        <end position="96"/>
    </location>
</feature>
<dbReference type="Gene3D" id="3.30.40.10">
    <property type="entry name" value="Zinc/RING finger domain, C3HC4 (zinc finger)"/>
    <property type="match status" value="1"/>
</dbReference>
<dbReference type="SUPFAM" id="SSF57903">
    <property type="entry name" value="FYVE/PHD zinc finger"/>
    <property type="match status" value="1"/>
</dbReference>
<feature type="compositionally biased region" description="Polar residues" evidence="8">
    <location>
        <begin position="557"/>
        <end position="566"/>
    </location>
</feature>
<feature type="compositionally biased region" description="Polar residues" evidence="8">
    <location>
        <begin position="98"/>
        <end position="109"/>
    </location>
</feature>
<feature type="compositionally biased region" description="Polar residues" evidence="8">
    <location>
        <begin position="696"/>
        <end position="708"/>
    </location>
</feature>
<feature type="compositionally biased region" description="Basic and acidic residues" evidence="8">
    <location>
        <begin position="111"/>
        <end position="136"/>
    </location>
</feature>
<dbReference type="InterPro" id="IPR000679">
    <property type="entry name" value="Znf_GATA"/>
</dbReference>
<dbReference type="PROSITE" id="PS50812">
    <property type="entry name" value="PWWP"/>
    <property type="match status" value="1"/>
</dbReference>
<evidence type="ECO:0000256" key="8">
    <source>
        <dbReference type="SAM" id="MobiDB-lite"/>
    </source>
</evidence>
<feature type="compositionally biased region" description="Basic and acidic residues" evidence="8">
    <location>
        <begin position="741"/>
        <end position="750"/>
    </location>
</feature>
<evidence type="ECO:0000256" key="5">
    <source>
        <dbReference type="ARBA" id="ARBA00023117"/>
    </source>
</evidence>
<dbReference type="EMBL" id="GEBQ01015942">
    <property type="protein sequence ID" value="JAT24035.1"/>
    <property type="molecule type" value="Transcribed_RNA"/>
</dbReference>
<evidence type="ECO:0000256" key="6">
    <source>
        <dbReference type="PROSITE-ProRule" id="PRU00035"/>
    </source>
</evidence>
<feature type="domain" description="PHD-type" evidence="10">
    <location>
        <begin position="168"/>
        <end position="213"/>
    </location>
</feature>
<dbReference type="SUPFAM" id="SSF63748">
    <property type="entry name" value="Tudor/PWWP/MBT"/>
    <property type="match status" value="1"/>
</dbReference>
<feature type="region of interest" description="Disordered" evidence="8">
    <location>
        <begin position="665"/>
        <end position="757"/>
    </location>
</feature>
<dbReference type="PROSITE" id="PS50016">
    <property type="entry name" value="ZF_PHD_2"/>
    <property type="match status" value="1"/>
</dbReference>
<dbReference type="InterPro" id="IPR019787">
    <property type="entry name" value="Znf_PHD-finger"/>
</dbReference>
<dbReference type="PANTHER" id="PTHR46453:SF5">
    <property type="entry name" value="PROTEIN KINASE C-BINDING PROTEIN 1 ISOFORM X1"/>
    <property type="match status" value="1"/>
</dbReference>
<accession>A0A1B6LK14</accession>
<feature type="region of interest" description="Disordered" evidence="8">
    <location>
        <begin position="1"/>
        <end position="160"/>
    </location>
</feature>
<dbReference type="InterPro" id="IPR018359">
    <property type="entry name" value="Bromodomain_CS"/>
</dbReference>
<dbReference type="PANTHER" id="PTHR46453">
    <property type="entry name" value="PROTEIN KINASE C-BINDING PROTEIN 1"/>
    <property type="match status" value="1"/>
</dbReference>
<dbReference type="CDD" id="cd20160">
    <property type="entry name" value="PWWP_PRKCBP1"/>
    <property type="match status" value="1"/>
</dbReference>
<dbReference type="GO" id="GO:0005737">
    <property type="term" value="C:cytoplasm"/>
    <property type="evidence" value="ECO:0007669"/>
    <property type="project" value="TreeGrafter"/>
</dbReference>
<sequence length="851" mass="95146">MEAEVAPDVVGDQTSNPSVSNDTQSQSTSVTPTVTPKSSVKKPRARANSDSSSTPNTNKIAKSTPRATRSSQNPDFAAKQRKFLNRVHDPIRRDASDSENSQEMITPSSKIVKENKQKSADRRSVGDLKRKLEKESTQPQRKSGEIDEEGTSKKRKTKEPTKVVGGVDSYCWRCHRDGSVIPCEICPRVFHLKCVQMEVAPPKGWMCPECSTVTQAENTDTRSRAMRMLTLDQFCNLLRYALNRMQDYEGSEDFTKPVDVGAFPQYRDFIVKPMDLTQLKHNIKAKMYGSTEAFLADAKWIVHNSIIFNSVQSKFTNTARALLKICRQEMQEIENCPDCYQNAHTRSSDSWFIEACRRPHILVWAKLKGFPFWPAKAMTTNNENLVDVRFFGAHDRAWVPVSSCFLYSKLSPAPSSNKSRRNLEECLQELEYHIKKLRDKFGQFEYPPYKMPYDPKNEDAQLAIFLPMYEAKVPGTRRVRLSLHHEGARKSLLLQKSPTPTFERKISEDSQPLPSPNKQATKDNPSKDSKTYMVYLPCEEEEIPSETISPEDEAENVSGQRTPQTTKKTYKIPLTAAAKKCFATEERSCMLCNTKVTMEWSVDSGGKSLCSSCTLCPNETSLKKSIQKDKCCVSCQTQSTDSWHQSKGGDLFCASCIVKEIKTPETKPKNHEQAVDSSSATKEALTEQENEEGGQVSLQEKTNDSGITENLAVDDSSVSRVDQSTVKEVAKDEGAGGDSTTKQDNDDGTQHRPLAGGDTTVLDFVAVDSPPKFVIPKAIGIHSPESKNGSIVDRLQEKLCFAVEEAIKGSEDRNGTVKENVSEEKEVEDIIKEKSTNKLPVVTNEMPTAKV</sequence>
<dbReference type="SUPFAM" id="SSF47370">
    <property type="entry name" value="Bromodomain"/>
    <property type="match status" value="1"/>
</dbReference>
<dbReference type="InterPro" id="IPR044075">
    <property type="entry name" value="PRKCBP1_PHD"/>
</dbReference>
<evidence type="ECO:0000259" key="9">
    <source>
        <dbReference type="PROSITE" id="PS50014"/>
    </source>
</evidence>
<dbReference type="InterPro" id="IPR000313">
    <property type="entry name" value="PWWP_dom"/>
</dbReference>
<evidence type="ECO:0000256" key="3">
    <source>
        <dbReference type="ARBA" id="ARBA00022833"/>
    </source>
</evidence>
<keyword evidence="3" id="KW-0862">Zinc</keyword>